<reference evidence="1" key="1">
    <citation type="journal article" date="2023" name="Mol. Plant Microbe Interact.">
        <title>Elucidating the Obligate Nature and Biological Capacity of an Invasive Fungal Corn Pathogen.</title>
        <authorList>
            <person name="MacCready J.S."/>
            <person name="Roggenkamp E.M."/>
            <person name="Gdanetz K."/>
            <person name="Chilvers M.I."/>
        </authorList>
    </citation>
    <scope>NUCLEOTIDE SEQUENCE</scope>
    <source>
        <strain evidence="1">PM02</strain>
    </source>
</reference>
<name>A0AAD9I6G6_9PEZI</name>
<accession>A0AAD9I6G6</accession>
<dbReference type="AlphaFoldDB" id="A0AAD9I6G6"/>
<dbReference type="EMBL" id="JAQQPM010000005">
    <property type="protein sequence ID" value="KAK2072038.1"/>
    <property type="molecule type" value="Genomic_DNA"/>
</dbReference>
<proteinExistence type="predicted"/>
<gene>
    <name evidence="1" type="ORF">P8C59_006415</name>
</gene>
<keyword evidence="2" id="KW-1185">Reference proteome</keyword>
<comment type="caution">
    <text evidence="1">The sequence shown here is derived from an EMBL/GenBank/DDBJ whole genome shotgun (WGS) entry which is preliminary data.</text>
</comment>
<protein>
    <submittedName>
        <fullName evidence="1">Uncharacterized protein</fullName>
    </submittedName>
</protein>
<organism evidence="1 2">
    <name type="scientific">Phyllachora maydis</name>
    <dbReference type="NCBI Taxonomy" id="1825666"/>
    <lineage>
        <taxon>Eukaryota</taxon>
        <taxon>Fungi</taxon>
        <taxon>Dikarya</taxon>
        <taxon>Ascomycota</taxon>
        <taxon>Pezizomycotina</taxon>
        <taxon>Sordariomycetes</taxon>
        <taxon>Sordariomycetidae</taxon>
        <taxon>Phyllachorales</taxon>
        <taxon>Phyllachoraceae</taxon>
        <taxon>Phyllachora</taxon>
    </lineage>
</organism>
<evidence type="ECO:0000313" key="2">
    <source>
        <dbReference type="Proteomes" id="UP001217918"/>
    </source>
</evidence>
<dbReference type="Proteomes" id="UP001217918">
    <property type="component" value="Unassembled WGS sequence"/>
</dbReference>
<sequence>MLVRSVSYKRIKGITALILISNLLITTSTTNTATIIVAATTTIVITTTTASIDLAVKGLIVYNRVIEKGLLEEARKQYPIVRQPRKPIRRGSSKAAKP</sequence>
<evidence type="ECO:0000313" key="1">
    <source>
        <dbReference type="EMBL" id="KAK2072038.1"/>
    </source>
</evidence>